<feature type="transmembrane region" description="Helical" evidence="5">
    <location>
        <begin position="21"/>
        <end position="43"/>
    </location>
</feature>
<accession>A0ABS8P933</accession>
<evidence type="ECO:0000256" key="4">
    <source>
        <dbReference type="ARBA" id="ARBA00023136"/>
    </source>
</evidence>
<evidence type="ECO:0000256" key="2">
    <source>
        <dbReference type="ARBA" id="ARBA00022692"/>
    </source>
</evidence>
<sequence length="330" mass="35883">MTRAVAAWNRFWFQPQPTSTLALVRIAVGLVATGWTASQLPTLLTFYGPNGVMPALPDEAPGIWGLLTVGAPSAVVVGAWVVTLLSAIALTVGLHTRLAAILLFLGILSFERRDPMVVNAGDVLLRVVVLYLALAPAGAALSLDRYRAHRDRFWEFPARAPWALRLIQIQLSVLYLGTVWSKINGETWRSGTAVSFALQIEDIHRAPVPGFITSSPTIVELLTFGTLAVELSIALFVWNRTLRPWVLGAGITLHLGIALFIMVGFFSLTILAVYLAFVPPETAARLVGTVRDRTWPHREAEADAGPEPVAEPVAEPVVEPVVEPVLDRRP</sequence>
<proteinExistence type="predicted"/>
<dbReference type="EMBL" id="JAJNDB010000003">
    <property type="protein sequence ID" value="MCD2194783.1"/>
    <property type="molecule type" value="Genomic_DNA"/>
</dbReference>
<feature type="transmembrane region" description="Helical" evidence="5">
    <location>
        <begin position="92"/>
        <end position="111"/>
    </location>
</feature>
<gene>
    <name evidence="7" type="ORF">LQ327_15530</name>
</gene>
<dbReference type="SMART" id="SM00752">
    <property type="entry name" value="HTTM"/>
    <property type="match status" value="1"/>
</dbReference>
<feature type="transmembrane region" description="Helical" evidence="5">
    <location>
        <begin position="63"/>
        <end position="85"/>
    </location>
</feature>
<dbReference type="PANTHER" id="PTHR39535">
    <property type="entry name" value="SPORULATION-DELAYING PROTEIN SDPB"/>
    <property type="match status" value="1"/>
</dbReference>
<keyword evidence="3 5" id="KW-1133">Transmembrane helix</keyword>
<dbReference type="InterPro" id="IPR052964">
    <property type="entry name" value="Sporulation_signal_mat"/>
</dbReference>
<name>A0ABS8P933_9PSEU</name>
<evidence type="ECO:0000313" key="8">
    <source>
        <dbReference type="Proteomes" id="UP001199469"/>
    </source>
</evidence>
<evidence type="ECO:0000256" key="3">
    <source>
        <dbReference type="ARBA" id="ARBA00022989"/>
    </source>
</evidence>
<dbReference type="Proteomes" id="UP001199469">
    <property type="component" value="Unassembled WGS sequence"/>
</dbReference>
<feature type="domain" description="HTTM-like" evidence="6">
    <location>
        <begin position="13"/>
        <end position="282"/>
    </location>
</feature>
<evidence type="ECO:0000256" key="5">
    <source>
        <dbReference type="SAM" id="Phobius"/>
    </source>
</evidence>
<dbReference type="InterPro" id="IPR053934">
    <property type="entry name" value="HTTM_dom"/>
</dbReference>
<evidence type="ECO:0000313" key="7">
    <source>
        <dbReference type="EMBL" id="MCD2194783.1"/>
    </source>
</evidence>
<feature type="transmembrane region" description="Helical" evidence="5">
    <location>
        <begin position="218"/>
        <end position="238"/>
    </location>
</feature>
<evidence type="ECO:0000259" key="6">
    <source>
        <dbReference type="SMART" id="SM00752"/>
    </source>
</evidence>
<comment type="subcellular location">
    <subcellularLocation>
        <location evidence="1">Endomembrane system</location>
        <topology evidence="1">Multi-pass membrane protein</topology>
    </subcellularLocation>
</comment>
<organism evidence="7 8">
    <name type="scientific">Actinomycetospora endophytica</name>
    <dbReference type="NCBI Taxonomy" id="2291215"/>
    <lineage>
        <taxon>Bacteria</taxon>
        <taxon>Bacillati</taxon>
        <taxon>Actinomycetota</taxon>
        <taxon>Actinomycetes</taxon>
        <taxon>Pseudonocardiales</taxon>
        <taxon>Pseudonocardiaceae</taxon>
        <taxon>Actinomycetospora</taxon>
    </lineage>
</organism>
<dbReference type="InterPro" id="IPR011020">
    <property type="entry name" value="HTTM-like"/>
</dbReference>
<keyword evidence="2 5" id="KW-0812">Transmembrane</keyword>
<keyword evidence="8" id="KW-1185">Reference proteome</keyword>
<dbReference type="Pfam" id="PF05090">
    <property type="entry name" value="HTTM"/>
    <property type="match status" value="1"/>
</dbReference>
<dbReference type="RefSeq" id="WP_230735200.1">
    <property type="nucleotide sequence ID" value="NZ_JAJNDB010000003.1"/>
</dbReference>
<feature type="transmembrane region" description="Helical" evidence="5">
    <location>
        <begin position="123"/>
        <end position="141"/>
    </location>
</feature>
<protein>
    <submittedName>
        <fullName evidence="7">HTTM domain-containing protein</fullName>
    </submittedName>
</protein>
<evidence type="ECO:0000256" key="1">
    <source>
        <dbReference type="ARBA" id="ARBA00004127"/>
    </source>
</evidence>
<reference evidence="7 8" key="1">
    <citation type="submission" date="2021-11" db="EMBL/GenBank/DDBJ databases">
        <title>Draft genome sequence of Actinomycetospora sp. SF1 isolated from the rhizosphere soil.</title>
        <authorList>
            <person name="Duangmal K."/>
            <person name="Chantavorakit T."/>
        </authorList>
    </citation>
    <scope>NUCLEOTIDE SEQUENCE [LARGE SCALE GENOMIC DNA]</scope>
    <source>
        <strain evidence="7 8">TBRC 5722</strain>
    </source>
</reference>
<keyword evidence="4 5" id="KW-0472">Membrane</keyword>
<feature type="transmembrane region" description="Helical" evidence="5">
    <location>
        <begin position="245"/>
        <end position="277"/>
    </location>
</feature>
<dbReference type="PANTHER" id="PTHR39535:SF2">
    <property type="entry name" value="HTTM DOMAIN-CONTAINING PROTEIN"/>
    <property type="match status" value="1"/>
</dbReference>
<comment type="caution">
    <text evidence="7">The sequence shown here is derived from an EMBL/GenBank/DDBJ whole genome shotgun (WGS) entry which is preliminary data.</text>
</comment>